<dbReference type="AlphaFoldDB" id="A0A1M5THK8"/>
<evidence type="ECO:0000256" key="1">
    <source>
        <dbReference type="SAM" id="SignalP"/>
    </source>
</evidence>
<evidence type="ECO:0000313" key="3">
    <source>
        <dbReference type="Proteomes" id="UP000184000"/>
    </source>
</evidence>
<name>A0A1M5THK8_9GAMM</name>
<reference evidence="2 3" key="1">
    <citation type="submission" date="2016-11" db="EMBL/GenBank/DDBJ databases">
        <authorList>
            <person name="Jaros S."/>
            <person name="Januszkiewicz K."/>
            <person name="Wedrychowicz H."/>
        </authorList>
    </citation>
    <scope>NUCLEOTIDE SEQUENCE [LARGE SCALE GENOMIC DNA]</scope>
    <source>
        <strain evidence="2 3">DSM 18231</strain>
    </source>
</reference>
<keyword evidence="1" id="KW-0732">Signal</keyword>
<feature type="signal peptide" evidence="1">
    <location>
        <begin position="1"/>
        <end position="22"/>
    </location>
</feature>
<protein>
    <submittedName>
        <fullName evidence="2">Uncharacterized protein</fullName>
    </submittedName>
</protein>
<sequence length="358" mass="39605">MMSYRRSLMLCLLALVPLPSIAEPGVTTLEATRSEWSTYRFPLFEGGSAAPERINIYLHAFELDGLPGRFEQSPFERIWPTDDAGHGVVSLDYEIHAKTPGFLSLDIIGEYYGAYLSLGRNSYAFSLADGSPLSLPALFSEAGLQRVQQRISQARVGRIETFLAQLPVDGATGDEAEKIAIQRAMYGECLPRHQNTTLDHDRLVLEPTQLTLIAGGCSAHAVRALDDLGEFPNSFAYADLATELSAYGRCVLLEQRSDCRDLSNPQISGVYRGVVDRQQRTLVIAPPDTSGSSRAFYFRDKDASKVELVAKRRVDVSHIQLREQNAVPAMFELQLDRDGRLNGTWQPEGGVAIPVELR</sequence>
<dbReference type="EMBL" id="FQXA01000008">
    <property type="protein sequence ID" value="SHH49843.1"/>
    <property type="molecule type" value="Genomic_DNA"/>
</dbReference>
<gene>
    <name evidence="2" type="ORF">SAMN02744645_3889</name>
</gene>
<organism evidence="2 3">
    <name type="scientific">Stutzerimonas xanthomarina DSM 18231</name>
    <dbReference type="NCBI Taxonomy" id="1403346"/>
    <lineage>
        <taxon>Bacteria</taxon>
        <taxon>Pseudomonadati</taxon>
        <taxon>Pseudomonadota</taxon>
        <taxon>Gammaproteobacteria</taxon>
        <taxon>Pseudomonadales</taxon>
        <taxon>Pseudomonadaceae</taxon>
        <taxon>Stutzerimonas</taxon>
    </lineage>
</organism>
<accession>A0A1M5THK8</accession>
<feature type="chain" id="PRO_5009913944" evidence="1">
    <location>
        <begin position="23"/>
        <end position="358"/>
    </location>
</feature>
<evidence type="ECO:0000313" key="2">
    <source>
        <dbReference type="EMBL" id="SHH49843.1"/>
    </source>
</evidence>
<dbReference type="Proteomes" id="UP000184000">
    <property type="component" value="Unassembled WGS sequence"/>
</dbReference>
<proteinExistence type="predicted"/>